<dbReference type="EMBL" id="FOAF01000001">
    <property type="protein sequence ID" value="SEK59202.1"/>
    <property type="molecule type" value="Genomic_DNA"/>
</dbReference>
<evidence type="ECO:0000313" key="2">
    <source>
        <dbReference type="Proteomes" id="UP000199421"/>
    </source>
</evidence>
<proteinExistence type="predicted"/>
<dbReference type="Proteomes" id="UP000199421">
    <property type="component" value="Unassembled WGS sequence"/>
</dbReference>
<dbReference type="STRING" id="407022.SAMN05661044_00630"/>
<name>A0A1H7IBF5_OLID1</name>
<reference evidence="2" key="1">
    <citation type="submission" date="2016-10" db="EMBL/GenBank/DDBJ databases">
        <authorList>
            <person name="Varghese N."/>
            <person name="Submissions S."/>
        </authorList>
    </citation>
    <scope>NUCLEOTIDE SEQUENCE [LARGE SCALE GENOMIC DNA]</scope>
    <source>
        <strain evidence="2">DSM 18733</strain>
    </source>
</reference>
<dbReference type="AlphaFoldDB" id="A0A1H7IBF5"/>
<dbReference type="OrthoDB" id="771660at2"/>
<protein>
    <submittedName>
        <fullName evidence="1">Uncharacterized protein</fullName>
    </submittedName>
</protein>
<accession>A0A1H7IBF5</accession>
<dbReference type="RefSeq" id="WP_093318184.1">
    <property type="nucleotide sequence ID" value="NZ_FOAF01000001.1"/>
</dbReference>
<sequence length="260" mass="29439">MEKNESRQLPEIKLGETFFVIDVAFAELREKNNPLNIILFKDMEDHGTHYSFNYDQQLKTIPFMDSLDTIPVRLEQMVVLDPEGMAIKYGIMKEDLPIRDSDCRCDMELIRARIGGTLPSIKIKGIEFCVDIRNEELRPQSGALESIKLLACEEVAGKEKLVFFLNSVTNEPIKVTADAGELPADVEMVVLPSRKWLDPCIAPGKSLADELDTLRDYPLQHGLAARVYPIDQSLLAKKMQDNVGEPTYQKSTGERKKLRV</sequence>
<organism evidence="1 2">
    <name type="scientific">Olivibacter domesticus</name>
    <name type="common">Pseudosphingobacterium domesticum</name>
    <dbReference type="NCBI Taxonomy" id="407022"/>
    <lineage>
        <taxon>Bacteria</taxon>
        <taxon>Pseudomonadati</taxon>
        <taxon>Bacteroidota</taxon>
        <taxon>Sphingobacteriia</taxon>
        <taxon>Sphingobacteriales</taxon>
        <taxon>Sphingobacteriaceae</taxon>
        <taxon>Olivibacter</taxon>
    </lineage>
</organism>
<evidence type="ECO:0000313" key="1">
    <source>
        <dbReference type="EMBL" id="SEK59202.1"/>
    </source>
</evidence>
<gene>
    <name evidence="1" type="ORF">SAMN05661044_00630</name>
</gene>
<keyword evidence="2" id="KW-1185">Reference proteome</keyword>